<proteinExistence type="predicted"/>
<reference evidence="2 3" key="1">
    <citation type="journal article" date="2015" name="Proc. Natl. Acad. Sci. U.S.A.">
        <title>The resurrection genome of Boea hygrometrica: A blueprint for survival of dehydration.</title>
        <authorList>
            <person name="Xiao L."/>
            <person name="Yang G."/>
            <person name="Zhang L."/>
            <person name="Yang X."/>
            <person name="Zhao S."/>
            <person name="Ji Z."/>
            <person name="Zhou Q."/>
            <person name="Hu M."/>
            <person name="Wang Y."/>
            <person name="Chen M."/>
            <person name="Xu Y."/>
            <person name="Jin H."/>
            <person name="Xiao X."/>
            <person name="Hu G."/>
            <person name="Bao F."/>
            <person name="Hu Y."/>
            <person name="Wan P."/>
            <person name="Li L."/>
            <person name="Deng X."/>
            <person name="Kuang T."/>
            <person name="Xiang C."/>
            <person name="Zhu J.K."/>
            <person name="Oliver M.J."/>
            <person name="He Y."/>
        </authorList>
    </citation>
    <scope>NUCLEOTIDE SEQUENCE [LARGE SCALE GENOMIC DNA]</scope>
    <source>
        <strain evidence="3">cv. XS01</strain>
    </source>
</reference>
<dbReference type="Proteomes" id="UP000250235">
    <property type="component" value="Unassembled WGS sequence"/>
</dbReference>
<name>A0A2Z7B6P2_9LAMI</name>
<evidence type="ECO:0000313" key="2">
    <source>
        <dbReference type="EMBL" id="KZV30154.1"/>
    </source>
</evidence>
<feature type="region of interest" description="Disordered" evidence="1">
    <location>
        <begin position="242"/>
        <end position="282"/>
    </location>
</feature>
<evidence type="ECO:0000256" key="1">
    <source>
        <dbReference type="SAM" id="MobiDB-lite"/>
    </source>
</evidence>
<keyword evidence="3" id="KW-1185">Reference proteome</keyword>
<organism evidence="2 3">
    <name type="scientific">Dorcoceras hygrometricum</name>
    <dbReference type="NCBI Taxonomy" id="472368"/>
    <lineage>
        <taxon>Eukaryota</taxon>
        <taxon>Viridiplantae</taxon>
        <taxon>Streptophyta</taxon>
        <taxon>Embryophyta</taxon>
        <taxon>Tracheophyta</taxon>
        <taxon>Spermatophyta</taxon>
        <taxon>Magnoliopsida</taxon>
        <taxon>eudicotyledons</taxon>
        <taxon>Gunneridae</taxon>
        <taxon>Pentapetalae</taxon>
        <taxon>asterids</taxon>
        <taxon>lamiids</taxon>
        <taxon>Lamiales</taxon>
        <taxon>Gesneriaceae</taxon>
        <taxon>Didymocarpoideae</taxon>
        <taxon>Trichosporeae</taxon>
        <taxon>Loxocarpinae</taxon>
        <taxon>Dorcoceras</taxon>
    </lineage>
</organism>
<protein>
    <submittedName>
        <fullName evidence="2">Uncharacterized protein</fullName>
    </submittedName>
</protein>
<dbReference type="AlphaFoldDB" id="A0A2Z7B6P2"/>
<sequence>MAAKEEQMLAWAETDSLQTTVVRRLYIIAKYREMLFRKFLEARHSNFESGTPTKAIDLQILDILSDAHRIALEKLLKKMREHRLEWTRPCSSKLFEGANVQRGAVISRSHPTIKSTCWIRRLILIDGSWTIEGADRWVREFKTTTSCEQQQLYQRPFLDTFAPICIFVEPVQDLGSQPHIIKTWGWARVCVDIVQLNLFVIFFQLDQKDVFLHDMLEFRVESQFATLSTQFSELIPYINRGRDDKNGKVRSSRCSQPPHDHSRPGPGDSGRGRGSNSEPSRK</sequence>
<gene>
    <name evidence="2" type="ORF">F511_16041</name>
</gene>
<dbReference type="EMBL" id="KV008511">
    <property type="protein sequence ID" value="KZV30154.1"/>
    <property type="molecule type" value="Genomic_DNA"/>
</dbReference>
<accession>A0A2Z7B6P2</accession>
<evidence type="ECO:0000313" key="3">
    <source>
        <dbReference type="Proteomes" id="UP000250235"/>
    </source>
</evidence>